<name>A0A2H6NFK7_9SAUR</name>
<feature type="region of interest" description="Disordered" evidence="1">
    <location>
        <begin position="114"/>
        <end position="143"/>
    </location>
</feature>
<reference evidence="2" key="1">
    <citation type="submission" date="2017-07" db="EMBL/GenBank/DDBJ databases">
        <authorList>
            <person name="Mikheyev A."/>
            <person name="Grau M."/>
        </authorList>
    </citation>
    <scope>NUCLEOTIDE SEQUENCE</scope>
    <source>
        <tissue evidence="2">Venom_gland</tissue>
    </source>
</reference>
<feature type="compositionally biased region" description="Basic and acidic residues" evidence="1">
    <location>
        <begin position="114"/>
        <end position="130"/>
    </location>
</feature>
<feature type="region of interest" description="Disordered" evidence="1">
    <location>
        <begin position="58"/>
        <end position="79"/>
    </location>
</feature>
<feature type="compositionally biased region" description="Polar residues" evidence="1">
    <location>
        <begin position="131"/>
        <end position="143"/>
    </location>
</feature>
<evidence type="ECO:0000313" key="2">
    <source>
        <dbReference type="EMBL" id="LAA31456.1"/>
    </source>
</evidence>
<dbReference type="EMBL" id="IACI01095712">
    <property type="protein sequence ID" value="LAA31456.1"/>
    <property type="molecule type" value="Transcribed_RNA"/>
</dbReference>
<organism evidence="2">
    <name type="scientific">Micrurus carvalhoi</name>
    <dbReference type="NCBI Taxonomy" id="3147026"/>
    <lineage>
        <taxon>Eukaryota</taxon>
        <taxon>Metazoa</taxon>
        <taxon>Chordata</taxon>
        <taxon>Craniata</taxon>
        <taxon>Vertebrata</taxon>
        <taxon>Euteleostomi</taxon>
        <taxon>Lepidosauria</taxon>
        <taxon>Squamata</taxon>
        <taxon>Bifurcata</taxon>
        <taxon>Unidentata</taxon>
        <taxon>Episquamata</taxon>
        <taxon>Toxicofera</taxon>
        <taxon>Serpentes</taxon>
        <taxon>Colubroidea</taxon>
        <taxon>Elapidae</taxon>
        <taxon>Elapinae</taxon>
        <taxon>Micrurus</taxon>
    </lineage>
</organism>
<feature type="region of interest" description="Disordered" evidence="1">
    <location>
        <begin position="1"/>
        <end position="42"/>
    </location>
</feature>
<dbReference type="AlphaFoldDB" id="A0A2H6NFK7"/>
<feature type="compositionally biased region" description="Low complexity" evidence="1">
    <location>
        <begin position="13"/>
        <end position="24"/>
    </location>
</feature>
<protein>
    <submittedName>
        <fullName evidence="2">Uncharacterized protein</fullName>
    </submittedName>
</protein>
<evidence type="ECO:0000256" key="1">
    <source>
        <dbReference type="SAM" id="MobiDB-lite"/>
    </source>
</evidence>
<accession>A0A2H6NFK7</accession>
<sequence>MSVPNLANIVKKPSSAPASGAPSPVHQRSIDSMLQQENSNNFQKKMQTTLQMIQEAIASHKEDTKKNHETKNNQHKLEEKMDRINEVFNINSQLEKFQQMIAKNEQRIQKMLDKSEETEKKMEEIKEENQRLAQANKNVEDTSNVGDEESFIFIKTPEYT</sequence>
<proteinExistence type="predicted"/>
<reference evidence="2" key="2">
    <citation type="submission" date="2017-12" db="EMBL/GenBank/DDBJ databases">
        <title>Coralsnake Venomics: Analyses of Venom Gland Transcriptomes and Proteomes of Six Brazilian Taxa.</title>
        <authorList>
            <person name="Aird S.D."/>
            <person name="Jorge da Silva N."/>
            <person name="Qiu L."/>
            <person name="Villar-Briones A."/>
            <person name="Aparecida-Saddi V."/>
            <person name="Campos-Telles M.P."/>
            <person name="Grau M."/>
            <person name="Mikheyev A.S."/>
        </authorList>
    </citation>
    <scope>NUCLEOTIDE SEQUENCE</scope>
    <source>
        <tissue evidence="2">Venom_gland</tissue>
    </source>
</reference>
<feature type="compositionally biased region" description="Polar residues" evidence="1">
    <location>
        <begin position="30"/>
        <end position="42"/>
    </location>
</feature>